<feature type="transmembrane region" description="Helical" evidence="1">
    <location>
        <begin position="6"/>
        <end position="25"/>
    </location>
</feature>
<name>A0A382UAH0_9ZZZZ</name>
<proteinExistence type="predicted"/>
<keyword evidence="1" id="KW-0812">Transmembrane</keyword>
<accession>A0A382UAH0</accession>
<reference evidence="2" key="1">
    <citation type="submission" date="2018-05" db="EMBL/GenBank/DDBJ databases">
        <authorList>
            <person name="Lanie J.A."/>
            <person name="Ng W.-L."/>
            <person name="Kazmierczak K.M."/>
            <person name="Andrzejewski T.M."/>
            <person name="Davidsen T.M."/>
            <person name="Wayne K.J."/>
            <person name="Tettelin H."/>
            <person name="Glass J.I."/>
            <person name="Rusch D."/>
            <person name="Podicherti R."/>
            <person name="Tsui H.-C.T."/>
            <person name="Winkler M.E."/>
        </authorList>
    </citation>
    <scope>NUCLEOTIDE SEQUENCE</scope>
</reference>
<evidence type="ECO:0000313" key="2">
    <source>
        <dbReference type="EMBL" id="SVD30751.1"/>
    </source>
</evidence>
<dbReference type="AlphaFoldDB" id="A0A382UAH0"/>
<keyword evidence="1" id="KW-1133">Transmembrane helix</keyword>
<organism evidence="2">
    <name type="scientific">marine metagenome</name>
    <dbReference type="NCBI Taxonomy" id="408172"/>
    <lineage>
        <taxon>unclassified sequences</taxon>
        <taxon>metagenomes</taxon>
        <taxon>ecological metagenomes</taxon>
    </lineage>
</organism>
<gene>
    <name evidence="2" type="ORF">METZ01_LOCUS383605</name>
</gene>
<sequence length="26" mass="3082">MTPFHDYFGISWYVYLLIWSSLVVGS</sequence>
<protein>
    <submittedName>
        <fullName evidence="2">Uncharacterized protein</fullName>
    </submittedName>
</protein>
<evidence type="ECO:0000256" key="1">
    <source>
        <dbReference type="SAM" id="Phobius"/>
    </source>
</evidence>
<feature type="non-terminal residue" evidence="2">
    <location>
        <position position="26"/>
    </location>
</feature>
<keyword evidence="1" id="KW-0472">Membrane</keyword>
<dbReference type="EMBL" id="UINC01142427">
    <property type="protein sequence ID" value="SVD30751.1"/>
    <property type="molecule type" value="Genomic_DNA"/>
</dbReference>